<dbReference type="InterPro" id="IPR001810">
    <property type="entry name" value="F-box_dom"/>
</dbReference>
<protein>
    <recommendedName>
        <fullName evidence="2">F-box domain-containing protein</fullName>
    </recommendedName>
</protein>
<sequence length="756" mass="86639">MSQDRELLTRYIRGRGCWCCGRGARERMYLRQLGDLIYKRFAILPNVEDQKYTIGDTFTSREEQGEFIFWTRPGHDEEQGTSKKSKKENINNMCEIYCVKNQYWVSPLNGEIFINDVKINKKTVLKLGDSLSFGKKLEGHKVNTRGSKRDKDAEKKKKDTKDEGKDERYDEVFLFKERELDPAAFLESEIRRNRIVMERLEEDKKRLAIVSKKRNFKAVYNGNSVPLHNDLVLSHILSYLPFGDLKTVRFVSKLWNDESLKIIKKKAVVKFGFGPGYSATNESMKLFRYVNEMKKNPLPNWEINLPALGTTRADEYKVDATPGRPGAKLIADLDWFLGEKTDVVKQLTLSGELESIFDHEILVKVMKNLPLGTIQNFELAGGWALKALSENGELEFPTTISFKMLQEFTLSMGAFNVEGYHAKDCSTMTWLRPLANAVNRVRALHLRCRSPLSLSFIQQADSFPNLEQVSFHYVNPEGLKFLQKLDKPLSKLELNRLIHWKSADVLAFQKLLQKHSNSLKSLQFILPNCSQGSMVLELPIFPQLKTLNLGYGSSGDDEDDDDNDNRVGTNEKVLVTVAFRGEYGPDAISYAKHFPSLQSLTLWPSGYGKYGATESYRTYLSDITSFWEKHTKFYEIFFPLHQDEHEPPQICKTLYHLDVPHQSFDYPDQQLHIFPRAAEIAAMFPNVVNDWTTEIKKPVTIPPPRPEKKVLRSASKKVKVQATRVLRPRGTTTRASKTTPAAAASAKRRAPKRKIN</sequence>
<evidence type="ECO:0000313" key="4">
    <source>
        <dbReference type="Proteomes" id="UP000198287"/>
    </source>
</evidence>
<gene>
    <name evidence="3" type="ORF">Fcan01_04856</name>
</gene>
<accession>A0A226ES38</accession>
<dbReference type="CDD" id="cd00060">
    <property type="entry name" value="FHA"/>
    <property type="match status" value="1"/>
</dbReference>
<dbReference type="SUPFAM" id="SSF81383">
    <property type="entry name" value="F-box domain"/>
    <property type="match status" value="1"/>
</dbReference>
<evidence type="ECO:0000256" key="1">
    <source>
        <dbReference type="SAM" id="MobiDB-lite"/>
    </source>
</evidence>
<name>A0A226ES38_FOLCA</name>
<feature type="region of interest" description="Disordered" evidence="1">
    <location>
        <begin position="142"/>
        <end position="162"/>
    </location>
</feature>
<reference evidence="3 4" key="1">
    <citation type="submission" date="2015-12" db="EMBL/GenBank/DDBJ databases">
        <title>The genome of Folsomia candida.</title>
        <authorList>
            <person name="Faddeeva A."/>
            <person name="Derks M.F."/>
            <person name="Anvar Y."/>
            <person name="Smit S."/>
            <person name="Van Straalen N."/>
            <person name="Roelofs D."/>
        </authorList>
    </citation>
    <scope>NUCLEOTIDE SEQUENCE [LARGE SCALE GENOMIC DNA]</scope>
    <source>
        <strain evidence="3 4">VU population</strain>
        <tissue evidence="3">Whole body</tissue>
    </source>
</reference>
<feature type="compositionally biased region" description="Low complexity" evidence="1">
    <location>
        <begin position="731"/>
        <end position="745"/>
    </location>
</feature>
<dbReference type="InterPro" id="IPR032675">
    <property type="entry name" value="LRR_dom_sf"/>
</dbReference>
<dbReference type="EMBL" id="LNIX01000002">
    <property type="protein sequence ID" value="OXA59406.1"/>
    <property type="molecule type" value="Genomic_DNA"/>
</dbReference>
<feature type="compositionally biased region" description="Basic residues" evidence="1">
    <location>
        <begin position="746"/>
        <end position="756"/>
    </location>
</feature>
<keyword evidence="4" id="KW-1185">Reference proteome</keyword>
<proteinExistence type="predicted"/>
<dbReference type="Proteomes" id="UP000198287">
    <property type="component" value="Unassembled WGS sequence"/>
</dbReference>
<dbReference type="CDD" id="cd09917">
    <property type="entry name" value="F-box_SF"/>
    <property type="match status" value="1"/>
</dbReference>
<evidence type="ECO:0000313" key="3">
    <source>
        <dbReference type="EMBL" id="OXA59406.1"/>
    </source>
</evidence>
<dbReference type="Gene3D" id="3.80.10.10">
    <property type="entry name" value="Ribonuclease Inhibitor"/>
    <property type="match status" value="1"/>
</dbReference>
<dbReference type="AlphaFoldDB" id="A0A226ES38"/>
<dbReference type="InterPro" id="IPR036047">
    <property type="entry name" value="F-box-like_dom_sf"/>
</dbReference>
<comment type="caution">
    <text evidence="3">The sequence shown here is derived from an EMBL/GenBank/DDBJ whole genome shotgun (WGS) entry which is preliminary data.</text>
</comment>
<evidence type="ECO:0000259" key="2">
    <source>
        <dbReference type="Pfam" id="PF00646"/>
    </source>
</evidence>
<dbReference type="Pfam" id="PF00646">
    <property type="entry name" value="F-box"/>
    <property type="match status" value="1"/>
</dbReference>
<feature type="domain" description="F-box" evidence="2">
    <location>
        <begin position="231"/>
        <end position="257"/>
    </location>
</feature>
<feature type="region of interest" description="Disordered" evidence="1">
    <location>
        <begin position="699"/>
        <end position="756"/>
    </location>
</feature>
<organism evidence="3 4">
    <name type="scientific">Folsomia candida</name>
    <name type="common">Springtail</name>
    <dbReference type="NCBI Taxonomy" id="158441"/>
    <lineage>
        <taxon>Eukaryota</taxon>
        <taxon>Metazoa</taxon>
        <taxon>Ecdysozoa</taxon>
        <taxon>Arthropoda</taxon>
        <taxon>Hexapoda</taxon>
        <taxon>Collembola</taxon>
        <taxon>Entomobryomorpha</taxon>
        <taxon>Isotomoidea</taxon>
        <taxon>Isotomidae</taxon>
        <taxon>Proisotominae</taxon>
        <taxon>Folsomia</taxon>
    </lineage>
</organism>